<evidence type="ECO:0000259" key="2">
    <source>
        <dbReference type="Pfam" id="PF25222"/>
    </source>
</evidence>
<dbReference type="STRING" id="313628.LNTAR_02664"/>
<feature type="domain" description="Lnb N-terminal periplasmic" evidence="1">
    <location>
        <begin position="110"/>
        <end position="278"/>
    </location>
</feature>
<evidence type="ECO:0000259" key="3">
    <source>
        <dbReference type="Pfam" id="PF25225"/>
    </source>
</evidence>
<dbReference type="EMBL" id="ABCK01000053">
    <property type="protein sequence ID" value="EDM24750.1"/>
    <property type="molecule type" value="Genomic_DNA"/>
</dbReference>
<dbReference type="eggNOG" id="ENOG502Z92U">
    <property type="taxonomic scope" value="Bacteria"/>
</dbReference>
<dbReference type="AlphaFoldDB" id="A6DUC6"/>
<dbReference type="Pfam" id="PF25222">
    <property type="entry name" value="DUF7840"/>
    <property type="match status" value="1"/>
</dbReference>
<accession>A6DUC6</accession>
<dbReference type="InterPro" id="IPR057162">
    <property type="entry name" value="DUF7840"/>
</dbReference>
<proteinExistence type="predicted"/>
<dbReference type="Proteomes" id="UP000004947">
    <property type="component" value="Unassembled WGS sequence"/>
</dbReference>
<gene>
    <name evidence="4" type="ORF">LNTAR_02664</name>
</gene>
<protein>
    <submittedName>
        <fullName evidence="4">Uncharacterized protein</fullName>
    </submittedName>
</protein>
<keyword evidence="5" id="KW-1185">Reference proteome</keyword>
<feature type="domain" description="DUF7840" evidence="2">
    <location>
        <begin position="386"/>
        <end position="611"/>
    </location>
</feature>
<evidence type="ECO:0000313" key="4">
    <source>
        <dbReference type="EMBL" id="EDM24750.1"/>
    </source>
</evidence>
<evidence type="ECO:0000313" key="5">
    <source>
        <dbReference type="Proteomes" id="UP000004947"/>
    </source>
</evidence>
<dbReference type="Pfam" id="PF25225">
    <property type="entry name" value="DUF7843"/>
    <property type="match status" value="1"/>
</dbReference>
<comment type="caution">
    <text evidence="4">The sequence shown here is derived from an EMBL/GenBank/DDBJ whole genome shotgun (WGS) entry which is preliminary data.</text>
</comment>
<sequence length="612" mass="70213">MSATAMEVSDLKKLAKERGVATKDHWLNLLHYDSGFFTQASVVDDEGFFLSPLGKINPNAELEACLEAFSKGDPSEDTHVVNRFPARLDWILEELPEAKSLFVSDHSPKFQRILNNIAPDKVKLVFPSQYMNNPSSLFGHTLLNIEGKRNKKLMAYSINYSARTEETDGLKFAVKGVLGMYPGTFNIVRYFEKVIEYSDHNMRDVWEYDFKFTQKEIERMLMHVIEMENISSDYYFFDENCSYNLLFAIDAARPGMNLARQANDYWVLPVDTIKLVKANDLLEQGQYRPSKSTKIRSIADPLKPSQKHLSKSLSRREATSEEDLVLKESSLEEQRRVYDVAVELMLIHLADGEMTQEEYQDLYLGTLRKRAKLGRNDKPYDYEVPFDPAEGHDSMRVQLGSGAYDDQGFVSLSLRPAYHALEDTWAGYLKGSAIEVLNTELYYFYDDEDLELKKFQLATIHSLAPVDEYFDPLSWVVDVGAESLRLRENDEDLHVATYIDTGFGQSSLFKDEILVYGLLRPSLHFSGVLNDNYMLGIGPELGTIYYINQHSSAQLSGRHSWGVLGQSNQMTEVKTGLNWNLSKSVHLNSYFKWTDSFHQDWNELGLKVNYYF</sequence>
<organism evidence="4 5">
    <name type="scientific">Lentisphaera araneosa HTCC2155</name>
    <dbReference type="NCBI Taxonomy" id="313628"/>
    <lineage>
        <taxon>Bacteria</taxon>
        <taxon>Pseudomonadati</taxon>
        <taxon>Lentisphaerota</taxon>
        <taxon>Lentisphaeria</taxon>
        <taxon>Lentisphaerales</taxon>
        <taxon>Lentisphaeraceae</taxon>
        <taxon>Lentisphaera</taxon>
    </lineage>
</organism>
<dbReference type="Pfam" id="PF13387">
    <property type="entry name" value="Lnb_N"/>
    <property type="match status" value="1"/>
</dbReference>
<name>A6DUC6_9BACT</name>
<dbReference type="InterPro" id="IPR057165">
    <property type="entry name" value="DUF7843"/>
</dbReference>
<dbReference type="InterPro" id="IPR025178">
    <property type="entry name" value="Lnb_N"/>
</dbReference>
<evidence type="ECO:0000259" key="1">
    <source>
        <dbReference type="Pfam" id="PF13387"/>
    </source>
</evidence>
<reference evidence="4 5" key="1">
    <citation type="journal article" date="2010" name="J. Bacteriol.">
        <title>Genome sequence of Lentisphaera araneosa HTCC2155T, the type species of the order Lentisphaerales in the phylum Lentisphaerae.</title>
        <authorList>
            <person name="Thrash J.C."/>
            <person name="Cho J.C."/>
            <person name="Vergin K.L."/>
            <person name="Morris R.M."/>
            <person name="Giovannoni S.J."/>
        </authorList>
    </citation>
    <scope>NUCLEOTIDE SEQUENCE [LARGE SCALE GENOMIC DNA]</scope>
    <source>
        <strain evidence="4 5">HTCC2155</strain>
    </source>
</reference>
<feature type="domain" description="DUF7843" evidence="3">
    <location>
        <begin position="20"/>
        <end position="92"/>
    </location>
</feature>